<dbReference type="InterPro" id="IPR046668">
    <property type="entry name" value="DUF6538"/>
</dbReference>
<name>A0ABW3X2D0_9HYPH</name>
<dbReference type="InterPro" id="IPR010998">
    <property type="entry name" value="Integrase_recombinase_N"/>
</dbReference>
<accession>A0ABW3X2D0</accession>
<comment type="similarity">
    <text evidence="1">Belongs to the 'phage' integrase family.</text>
</comment>
<dbReference type="PROSITE" id="PS51898">
    <property type="entry name" value="TYR_RECOMBINASE"/>
    <property type="match status" value="1"/>
</dbReference>
<feature type="region of interest" description="Disordered" evidence="5">
    <location>
        <begin position="116"/>
        <end position="137"/>
    </location>
</feature>
<keyword evidence="3" id="KW-0238">DNA-binding</keyword>
<dbReference type="InterPro" id="IPR050090">
    <property type="entry name" value="Tyrosine_recombinase_XerCD"/>
</dbReference>
<evidence type="ECO:0000256" key="4">
    <source>
        <dbReference type="ARBA" id="ARBA00023172"/>
    </source>
</evidence>
<dbReference type="PANTHER" id="PTHR30349">
    <property type="entry name" value="PHAGE INTEGRASE-RELATED"/>
    <property type="match status" value="1"/>
</dbReference>
<dbReference type="InterPro" id="IPR011010">
    <property type="entry name" value="DNA_brk_join_enz"/>
</dbReference>
<evidence type="ECO:0000256" key="5">
    <source>
        <dbReference type="SAM" id="MobiDB-lite"/>
    </source>
</evidence>
<keyword evidence="2" id="KW-0229">DNA integration</keyword>
<evidence type="ECO:0000256" key="3">
    <source>
        <dbReference type="ARBA" id="ARBA00023125"/>
    </source>
</evidence>
<gene>
    <name evidence="7" type="ORF">ACFQ4G_19035</name>
</gene>
<dbReference type="SUPFAM" id="SSF56349">
    <property type="entry name" value="DNA breaking-rejoining enzymes"/>
    <property type="match status" value="1"/>
</dbReference>
<evidence type="ECO:0000256" key="2">
    <source>
        <dbReference type="ARBA" id="ARBA00022908"/>
    </source>
</evidence>
<sequence>MARPWKHPKTGVYYLRRRVPQDLIELVGRTHEKKSLGTKDPAQARALQYAAASKLEERWANLRNGVQPLTAKQVSALAGDIYRAKVAEHSDEPGPAEHWRRLIGADRVLQELRDRFQPAPSTPHPTEAKTGQPDLRGRFEKKPSALRLAAGWTEADAVVDIRVGATVDEFLASKGFVVSEEDRRRIVLAAGEAARMAHETLLRNAQGDYTPDANALRFPASLSAVTPLKFEELWAKYVKETEASAATVKRWHPVLRRFIAFVGFDDLRRVTKEDVIRWRDKVSGEGSKLAPLTIRDVYLAAPKALLGFAVEQSMLGSNPAADITVRVKKKKTFREPDFKDEEAEMILSASLAPQNDLSSRELKDARRWVPWLCAYSGARVNEMTQLRRQDVKLRQGIWVVDITPEAGTTKNGNAREVPIHEHLIEQGFLDFVKKKPAGPLFYNLGRSRNGSPATPPSVRMGQKIAEWVRVLGVNDPNVQPNHGWRHRFKTVARISGVDSTKLDYIQGHAPSTEGKKYGHFPPRSLKPEIDKIPRYEVVASDTVDRRRSPRKLAGRRTVPPTAKVPGDGTL</sequence>
<dbReference type="Gene3D" id="1.10.443.10">
    <property type="entry name" value="Intergrase catalytic core"/>
    <property type="match status" value="1"/>
</dbReference>
<dbReference type="RefSeq" id="WP_379040846.1">
    <property type="nucleotide sequence ID" value="NZ_JBHTND010000035.1"/>
</dbReference>
<comment type="caution">
    <text evidence="7">The sequence shown here is derived from an EMBL/GenBank/DDBJ whole genome shotgun (WGS) entry which is preliminary data.</text>
</comment>
<feature type="domain" description="Tyr recombinase" evidence="6">
    <location>
        <begin position="334"/>
        <end position="530"/>
    </location>
</feature>
<dbReference type="Gene3D" id="1.10.150.130">
    <property type="match status" value="1"/>
</dbReference>
<feature type="region of interest" description="Disordered" evidence="5">
    <location>
        <begin position="540"/>
        <end position="570"/>
    </location>
</feature>
<evidence type="ECO:0000256" key="1">
    <source>
        <dbReference type="ARBA" id="ARBA00008857"/>
    </source>
</evidence>
<dbReference type="Pfam" id="PF20172">
    <property type="entry name" value="DUF6538"/>
    <property type="match status" value="1"/>
</dbReference>
<keyword evidence="4" id="KW-0233">DNA recombination</keyword>
<dbReference type="PANTHER" id="PTHR30349:SF41">
    <property type="entry name" value="INTEGRASE_RECOMBINASE PROTEIN MJ0367-RELATED"/>
    <property type="match status" value="1"/>
</dbReference>
<evidence type="ECO:0000259" key="6">
    <source>
        <dbReference type="PROSITE" id="PS51898"/>
    </source>
</evidence>
<protein>
    <submittedName>
        <fullName evidence="7">DUF6538 domain-containing protein</fullName>
    </submittedName>
</protein>
<organism evidence="7 8">
    <name type="scientific">Methylobacterium marchantiae</name>
    <dbReference type="NCBI Taxonomy" id="600331"/>
    <lineage>
        <taxon>Bacteria</taxon>
        <taxon>Pseudomonadati</taxon>
        <taxon>Pseudomonadota</taxon>
        <taxon>Alphaproteobacteria</taxon>
        <taxon>Hyphomicrobiales</taxon>
        <taxon>Methylobacteriaceae</taxon>
        <taxon>Methylobacterium</taxon>
    </lineage>
</organism>
<dbReference type="InterPro" id="IPR013762">
    <property type="entry name" value="Integrase-like_cat_sf"/>
</dbReference>
<proteinExistence type="inferred from homology"/>
<dbReference type="EMBL" id="JBHTND010000035">
    <property type="protein sequence ID" value="MFD1303666.1"/>
    <property type="molecule type" value="Genomic_DNA"/>
</dbReference>
<dbReference type="InterPro" id="IPR002104">
    <property type="entry name" value="Integrase_catalytic"/>
</dbReference>
<evidence type="ECO:0000313" key="7">
    <source>
        <dbReference type="EMBL" id="MFD1303666.1"/>
    </source>
</evidence>
<keyword evidence="8" id="KW-1185">Reference proteome</keyword>
<dbReference type="Proteomes" id="UP001597176">
    <property type="component" value="Unassembled WGS sequence"/>
</dbReference>
<reference evidence="8" key="1">
    <citation type="journal article" date="2019" name="Int. J. Syst. Evol. Microbiol.">
        <title>The Global Catalogue of Microorganisms (GCM) 10K type strain sequencing project: providing services to taxonomists for standard genome sequencing and annotation.</title>
        <authorList>
            <consortium name="The Broad Institute Genomics Platform"/>
            <consortium name="The Broad Institute Genome Sequencing Center for Infectious Disease"/>
            <person name="Wu L."/>
            <person name="Ma J."/>
        </authorList>
    </citation>
    <scope>NUCLEOTIDE SEQUENCE [LARGE SCALE GENOMIC DNA]</scope>
    <source>
        <strain evidence="8">CCUG 56108</strain>
    </source>
</reference>
<evidence type="ECO:0000313" key="8">
    <source>
        <dbReference type="Proteomes" id="UP001597176"/>
    </source>
</evidence>